<feature type="domain" description="FAD dependent oxidoreductase" evidence="2">
    <location>
        <begin position="5"/>
        <end position="346"/>
    </location>
</feature>
<dbReference type="PANTHER" id="PTHR13847:SF287">
    <property type="entry name" value="FAD-DEPENDENT OXIDOREDUCTASE DOMAIN-CONTAINING PROTEIN 1"/>
    <property type="match status" value="1"/>
</dbReference>
<sequence length="368" mass="38838">MDHFDLIIVGAGIVGAHCAKLATERGCTVALIEPDVIGGGVTAASMGHLVAMDDDPAELALARYSLGLWEQYKGVADAEFSRCGTLWLAATEHELASVPARVQRLAKAGIHAEAVDAAQLRQLEPTLAGDLLGGMRVPGEAVVYPPGICNWLVARAVAGGARLLQGRRVVRLREQGVELDDGSHLAGPVLVAAGTASTTLLPELPMHQRRGHLVITDRYPGTLRHQVLELGYANSAHGNDAVSVAFNVQPRPTGQLLLGSSREQGVLDGAINPAVLRSMLQRAFRFLPGLQSLKAIRVWTGQRPCTPDGRPYIGAVPGRRGAWVATGHEGLGVATSTGTAQLLLDLIEGRVPAIDPAPYDPARVIAWA</sequence>
<proteinExistence type="predicted"/>
<dbReference type="SUPFAM" id="SSF54373">
    <property type="entry name" value="FAD-linked reductases, C-terminal domain"/>
    <property type="match status" value="1"/>
</dbReference>
<dbReference type="InterPro" id="IPR006076">
    <property type="entry name" value="FAD-dep_OxRdtase"/>
</dbReference>
<organism evidence="3 4">
    <name type="scientific">Stenotrophomonas tumulicola</name>
    <dbReference type="NCBI Taxonomy" id="1685415"/>
    <lineage>
        <taxon>Bacteria</taxon>
        <taxon>Pseudomonadati</taxon>
        <taxon>Pseudomonadota</taxon>
        <taxon>Gammaproteobacteria</taxon>
        <taxon>Lysobacterales</taxon>
        <taxon>Lysobacteraceae</taxon>
        <taxon>Stenotrophomonas</taxon>
    </lineage>
</organism>
<dbReference type="Gene3D" id="3.30.9.10">
    <property type="entry name" value="D-Amino Acid Oxidase, subunit A, domain 2"/>
    <property type="match status" value="1"/>
</dbReference>
<dbReference type="EMBL" id="JACGXS010000012">
    <property type="protein sequence ID" value="MBA8683477.1"/>
    <property type="molecule type" value="Genomic_DNA"/>
</dbReference>
<dbReference type="SUPFAM" id="SSF51905">
    <property type="entry name" value="FAD/NAD(P)-binding domain"/>
    <property type="match status" value="1"/>
</dbReference>
<dbReference type="GO" id="GO:0016491">
    <property type="term" value="F:oxidoreductase activity"/>
    <property type="evidence" value="ECO:0007669"/>
    <property type="project" value="UniProtKB-KW"/>
</dbReference>
<dbReference type="AlphaFoldDB" id="A0A7W3FPY1"/>
<dbReference type="PANTHER" id="PTHR13847">
    <property type="entry name" value="SARCOSINE DEHYDROGENASE-RELATED"/>
    <property type="match status" value="1"/>
</dbReference>
<evidence type="ECO:0000313" key="3">
    <source>
        <dbReference type="EMBL" id="MBA8683477.1"/>
    </source>
</evidence>
<evidence type="ECO:0000313" key="4">
    <source>
        <dbReference type="Proteomes" id="UP000547058"/>
    </source>
</evidence>
<reference evidence="3 4" key="1">
    <citation type="submission" date="2020-08" db="EMBL/GenBank/DDBJ databases">
        <title>Stenotrophomonas tumulicola JCM 30961.</title>
        <authorList>
            <person name="Deng Y."/>
        </authorList>
    </citation>
    <scope>NUCLEOTIDE SEQUENCE [LARGE SCALE GENOMIC DNA]</scope>
    <source>
        <strain evidence="3 4">JCM 30961</strain>
    </source>
</reference>
<evidence type="ECO:0000256" key="1">
    <source>
        <dbReference type="ARBA" id="ARBA00023002"/>
    </source>
</evidence>
<accession>A0A7W3FPY1</accession>
<dbReference type="GO" id="GO:0005737">
    <property type="term" value="C:cytoplasm"/>
    <property type="evidence" value="ECO:0007669"/>
    <property type="project" value="TreeGrafter"/>
</dbReference>
<keyword evidence="4" id="KW-1185">Reference proteome</keyword>
<keyword evidence="1" id="KW-0560">Oxidoreductase</keyword>
<dbReference type="InterPro" id="IPR036188">
    <property type="entry name" value="FAD/NAD-bd_sf"/>
</dbReference>
<gene>
    <name evidence="3" type="ORF">H4O11_16885</name>
</gene>
<dbReference type="Pfam" id="PF01266">
    <property type="entry name" value="DAO"/>
    <property type="match status" value="1"/>
</dbReference>
<name>A0A7W3FPY1_9GAMM</name>
<evidence type="ECO:0000259" key="2">
    <source>
        <dbReference type="Pfam" id="PF01266"/>
    </source>
</evidence>
<protein>
    <submittedName>
        <fullName evidence="3">FAD-binding oxidoreductase</fullName>
    </submittedName>
</protein>
<dbReference type="Proteomes" id="UP000547058">
    <property type="component" value="Unassembled WGS sequence"/>
</dbReference>
<comment type="caution">
    <text evidence="3">The sequence shown here is derived from an EMBL/GenBank/DDBJ whole genome shotgun (WGS) entry which is preliminary data.</text>
</comment>
<dbReference type="RefSeq" id="WP_182341141.1">
    <property type="nucleotide sequence ID" value="NZ_JACGXS010000012.1"/>
</dbReference>
<dbReference type="Gene3D" id="3.50.50.60">
    <property type="entry name" value="FAD/NAD(P)-binding domain"/>
    <property type="match status" value="1"/>
</dbReference>